<dbReference type="AlphaFoldDB" id="A0A7V4G8Y2"/>
<proteinExistence type="predicted"/>
<protein>
    <submittedName>
        <fullName evidence="1">Uncharacterized protein</fullName>
    </submittedName>
</protein>
<dbReference type="EMBL" id="DSXI01000448">
    <property type="protein sequence ID" value="HGS05592.1"/>
    <property type="molecule type" value="Genomic_DNA"/>
</dbReference>
<gene>
    <name evidence="1" type="ORF">ENT08_07635</name>
</gene>
<reference evidence="1" key="1">
    <citation type="journal article" date="2020" name="mSystems">
        <title>Genome- and Community-Level Interaction Insights into Carbon Utilization and Element Cycling Functions of Hydrothermarchaeota in Hydrothermal Sediment.</title>
        <authorList>
            <person name="Zhou Z."/>
            <person name="Liu Y."/>
            <person name="Xu W."/>
            <person name="Pan J."/>
            <person name="Luo Z.H."/>
            <person name="Li M."/>
        </authorList>
    </citation>
    <scope>NUCLEOTIDE SEQUENCE [LARGE SCALE GENOMIC DNA]</scope>
    <source>
        <strain evidence="1">SpSt-548</strain>
    </source>
</reference>
<accession>A0A7V4G8Y2</accession>
<name>A0A7V4G8Y2_9BACT</name>
<sequence>MKQGLIVYLVGDTPVPEGLDPKQTSRALGSPADRLEVVGRDAGFFTVEDAWHFLLTQGGCGRVNLVVAQVGAEGDLKALKPPVRLYG</sequence>
<organism evidence="1">
    <name type="scientific">Desulfobacca acetoxidans</name>
    <dbReference type="NCBI Taxonomy" id="60893"/>
    <lineage>
        <taxon>Bacteria</taxon>
        <taxon>Pseudomonadati</taxon>
        <taxon>Thermodesulfobacteriota</taxon>
        <taxon>Desulfobaccia</taxon>
        <taxon>Desulfobaccales</taxon>
        <taxon>Desulfobaccaceae</taxon>
        <taxon>Desulfobacca</taxon>
    </lineage>
</organism>
<evidence type="ECO:0000313" key="1">
    <source>
        <dbReference type="EMBL" id="HGS05592.1"/>
    </source>
</evidence>
<comment type="caution">
    <text evidence="1">The sequence shown here is derived from an EMBL/GenBank/DDBJ whole genome shotgun (WGS) entry which is preliminary data.</text>
</comment>